<dbReference type="PROSITE" id="PS51257">
    <property type="entry name" value="PROKAR_LIPOPROTEIN"/>
    <property type="match status" value="1"/>
</dbReference>
<evidence type="ECO:0000313" key="4">
    <source>
        <dbReference type="EMBL" id="TNJ35631.1"/>
    </source>
</evidence>
<dbReference type="GO" id="GO:0017001">
    <property type="term" value="P:antibiotic catabolic process"/>
    <property type="evidence" value="ECO:0007669"/>
    <property type="project" value="UniProtKB-ARBA"/>
</dbReference>
<keyword evidence="5" id="KW-1185">Reference proteome</keyword>
<protein>
    <submittedName>
        <fullName evidence="4">MBL fold metallo-hydrolase</fullName>
    </submittedName>
</protein>
<evidence type="ECO:0000259" key="3">
    <source>
        <dbReference type="SMART" id="SM00849"/>
    </source>
</evidence>
<feature type="signal peptide" evidence="2">
    <location>
        <begin position="1"/>
        <end position="20"/>
    </location>
</feature>
<sequence length="336" mass="35504">MTRCHRSLIVLAVFVSCVLAGCASTPASPPSENAGVRALAPGVFLLRGDYAPPRQPDGNSVVFEGPDGLLVVDTGRHAAHARRLLELAAARGKPVQAVLNTHWHLDHIGNNPALRAAFPRLEVHASAAIDGALVGFLADYRRQLQAQLAGGGDAAARADWQAEIARIDAGAALRPDRVVQADAERMLAGRPRRIGHAADAVTAGDLWLWDAASGVLAAGDLVTLPAPFFDTACPRRWSAELARIEDVPFTTLVPGHGAPMDRDGFRTYRRAFGQLLACADGTAPAADCISGWQRDAAPLLPDPAQAALARDLLAYYFQAVLRGPRAGRHCPVDGSA</sequence>
<gene>
    <name evidence="4" type="ORF">E1B00_07755</name>
</gene>
<dbReference type="InterPro" id="IPR036866">
    <property type="entry name" value="RibonucZ/Hydroxyglut_hydro"/>
</dbReference>
<accession>A0A5C4RY72</accession>
<evidence type="ECO:0000256" key="2">
    <source>
        <dbReference type="SAM" id="SignalP"/>
    </source>
</evidence>
<dbReference type="Proteomes" id="UP000305760">
    <property type="component" value="Unassembled WGS sequence"/>
</dbReference>
<keyword evidence="2" id="KW-0732">Signal</keyword>
<evidence type="ECO:0000256" key="1">
    <source>
        <dbReference type="ARBA" id="ARBA00005250"/>
    </source>
</evidence>
<dbReference type="Pfam" id="PF00753">
    <property type="entry name" value="Lactamase_B"/>
    <property type="match status" value="1"/>
</dbReference>
<dbReference type="RefSeq" id="WP_139447266.1">
    <property type="nucleotide sequence ID" value="NZ_SMDR01000001.1"/>
</dbReference>
<keyword evidence="4" id="KW-0378">Hydrolase</keyword>
<dbReference type="PANTHER" id="PTHR42951:SF4">
    <property type="entry name" value="ACYL-COENZYME A THIOESTERASE MBLAC2"/>
    <property type="match status" value="1"/>
</dbReference>
<dbReference type="InterPro" id="IPR050855">
    <property type="entry name" value="NDM-1-like"/>
</dbReference>
<dbReference type="SMART" id="SM00849">
    <property type="entry name" value="Lactamase_B"/>
    <property type="match status" value="1"/>
</dbReference>
<dbReference type="InterPro" id="IPR001279">
    <property type="entry name" value="Metallo-B-lactamas"/>
</dbReference>
<feature type="chain" id="PRO_5023052910" evidence="2">
    <location>
        <begin position="21"/>
        <end position="336"/>
    </location>
</feature>
<comment type="similarity">
    <text evidence="1">Belongs to the metallo-beta-lactamase superfamily. Class-B beta-lactamase family.</text>
</comment>
<dbReference type="AlphaFoldDB" id="A0A5C4RY72"/>
<reference evidence="4 5" key="1">
    <citation type="submission" date="2019-03" db="EMBL/GenBank/DDBJ databases">
        <title>Arenimonas daejeonensis sp. nov., isolated from compost.</title>
        <authorList>
            <person name="Jeon C.O."/>
        </authorList>
    </citation>
    <scope>NUCLEOTIDE SEQUENCE [LARGE SCALE GENOMIC DNA]</scope>
    <source>
        <strain evidence="4 5">R29</strain>
    </source>
</reference>
<feature type="domain" description="Metallo-beta-lactamase" evidence="3">
    <location>
        <begin position="57"/>
        <end position="256"/>
    </location>
</feature>
<dbReference type="OrthoDB" id="420651at2"/>
<dbReference type="PANTHER" id="PTHR42951">
    <property type="entry name" value="METALLO-BETA-LACTAMASE DOMAIN-CONTAINING"/>
    <property type="match status" value="1"/>
</dbReference>
<evidence type="ECO:0000313" key="5">
    <source>
        <dbReference type="Proteomes" id="UP000305760"/>
    </source>
</evidence>
<dbReference type="SUPFAM" id="SSF56281">
    <property type="entry name" value="Metallo-hydrolase/oxidoreductase"/>
    <property type="match status" value="1"/>
</dbReference>
<dbReference type="GO" id="GO:0016787">
    <property type="term" value="F:hydrolase activity"/>
    <property type="evidence" value="ECO:0007669"/>
    <property type="project" value="UniProtKB-KW"/>
</dbReference>
<proteinExistence type="inferred from homology"/>
<name>A0A5C4RY72_9GAMM</name>
<organism evidence="4 5">
    <name type="scientific">Arenimonas terrae</name>
    <dbReference type="NCBI Taxonomy" id="2546226"/>
    <lineage>
        <taxon>Bacteria</taxon>
        <taxon>Pseudomonadati</taxon>
        <taxon>Pseudomonadota</taxon>
        <taxon>Gammaproteobacteria</taxon>
        <taxon>Lysobacterales</taxon>
        <taxon>Lysobacteraceae</taxon>
        <taxon>Arenimonas</taxon>
    </lineage>
</organism>
<comment type="caution">
    <text evidence="4">The sequence shown here is derived from an EMBL/GenBank/DDBJ whole genome shotgun (WGS) entry which is preliminary data.</text>
</comment>
<dbReference type="Gene3D" id="3.60.15.10">
    <property type="entry name" value="Ribonuclease Z/Hydroxyacylglutathione hydrolase-like"/>
    <property type="match status" value="1"/>
</dbReference>
<dbReference type="EMBL" id="SMDR01000001">
    <property type="protein sequence ID" value="TNJ35631.1"/>
    <property type="molecule type" value="Genomic_DNA"/>
</dbReference>